<dbReference type="SUPFAM" id="SSF51120">
    <property type="entry name" value="beta-Roll"/>
    <property type="match status" value="1"/>
</dbReference>
<dbReference type="Gene3D" id="2.60.40.10">
    <property type="entry name" value="Immunoglobulins"/>
    <property type="match status" value="2"/>
</dbReference>
<sequence length="3071" mass="325846">MVPVLYVQMGDVVWKVFPNGTWERVAPDETLLEGVQVVNQPIVELGDEGTLSSEQVAAIEKALSETLNDLTSNIVSQQGQVDLSSGGSSDSAGFVVSIKATLDETIARAGFDTRPSSEPDDERNSEQASLDILSDQAKLTVDILDGGDGYENQFEVPSVVIQGTATDVRDGRIVLITVTDQDGNTIQLQSITSNQAYSVSDVDLSSLVEGPLKVDAIISDDFGNSITAQDTTIKDTLAIINVELDGFGDEFVNAAESPNAAFTGKTEFVESGQTINWVVTDELGGTVTGTASVTESGLWSISNLDVSGLSDGVLTVEASTIDIAGNPAVATDTIVKDTQADITVQFEDIDGIVNEIEISGTTLSGTVTDVEDGQSVNITISGSQGDPISLTTTVVNGGWTILDVDLSRFEDGELSVTATTADIAGNPATTTDTSLVNTVKPFIDIDTLQGFNILAFRGGTLTSLQGTTNLVEEGLPVTVVVSDGVSTLEFQSAVDANGDWLVVDIDVSSLDLSVEWTLDAKVTNAIGNSAIDDMPTIVLPESLTFSDTVIGIFGNQEKESDVRIQDAEFVFFADQSLVDELTSNGLSITVSVSDYRVIGTRSDGEVVFEASLSGDQVDVAFKQVIDQSPDLNSIQTALLIQGTQTDADGTTEVVIGHLPINIADIEPLIFDDFAFMIEGEVKSGNVLNNDIDLDGALIVSRVIIDGSEYPVSGSTPTLISLPEGELSVFANGHYNFSANRNLDNSAGRQRVSFDYVAGDQENDFGQGTATIFIDDGEAGSIESSSYQYTEPDSNQSPQTFETTFLVSPGSDNPDPNSLYFSTSTLNVLDSLGLTSGASPIPLTYQLNDAGNTVTASISGNTVFTLSLSGQVTPSDATSVTANLTITQERPLNQPNKNDLLKLPLLIGGRDTDGTELEQGEFTLIIADGSDPILTSISNVSVSEAELAFNPVVDMGLFRVELGADDLDTNMSLNPSLFFDIQDQPQVWSDGQLITYTIDATGAILTGNILDENDDKIPVFEIGFSQASAAVGGDVPYTFVLLQNIDNTSDPLEIPFIVTARDSDGDEAKLTLNVSVSDSGNATLTGSTLTVTELPQKTTITESNSDTASISITAAQDDIVDIDLAITAASLVLDSSGNAITSNGLDILWRNNGDNSYDAVDENGMVVFRVALPAEIDIPASTNQSVDIGVRLFREIDHGSVGDIDELSITLPIVVTDFDGSQTQQDSTLTILDGLDPSIETIALSVAEANLEATGEVEVIQSDTLTFVRGSDSIVSFDINVSDFGSYQSGGETIALAERDIDGWFIGSTQNTNQEVFRLRLNVDGSAEFLLFKPLDHPAGDGANLLNLQFPVVATDKDGDTSSPTMLTVEVTDDIPTSGTEQTLEITEGDSFSGNLLSATRIGVDGGSITEVRYEGVDYDFSTTDLIFINLTNENDANSIYGTLELKSDGSYTITTITNVDADPALEDRIRFTVTDGDGDTVSNFANLILDDIGGFIRVENTEVREDELAGVDIKVFVGDIDQGENVTEITISNLQGGTLYYGGVELIPDAGGSVTLTDAQIMQQPGQNYFVSALPITYLPKLNESNTTLTSNVVALSVGATIARNGIADEIVSNQTLQVSVLPVADTPEWGSSQLEYVLTEDIGRTFPLDIDALLVDTDSSESLSYQITNIPSGITIKLDGNNIVEGKSYTQKQLDQMTVTVKKNLAGEFSFDLKATATEKGSDFAQSSDKTADIDTPVVIKVSPDADTPELSVRDIRGLEDVNIDLSDAIFGSLTDTDGSESLFYDIEVQDGWSFTGTGFVQTGTNSYRVESDAIANGSALLTPKADISSVTESLFIKVSAVSVESTIDGLTPVNQEASSVEKTINITLKGVVDEPIAQDGGNGHWQYDAANRTIETAASFYEDGLVPLDFLFVTSDDDISESLNILITNIPDDIAIVDSSGQVVALTIADLDPVTGPVYQVSNADLAKLFVKPKLDFSGRITFDANVVSTEPDGDSGTFDYKVQIDLLPEVDQSDGVTVVTTGLEDRQIALDLEPRISGDSDGSETLTGYFIDPLPSDLTLLFDGSPISVPATGLDLEGLIDSTTPTLDSLLNSGRLSVQATQDLSGTFVIPVRYEVTDTSELGEITTKMISGSLTVVVDAKVEGDTRLETSSEVFISDDGRPVDVSAAVRFIEEDIDGSEYLDYILLQVPQGYDIVVNSGTNEAQQTPDGNWIIPAAGLTSDTVQDVAAFILDNVTISSNQDTPVLDIVVRARVIDGEDSRYIDGEFQIQITGHSGGGTPCDPVGPPGEIESEDDITFDEGTEVLDLGQYLDPDIASDPDNEISFFIPSDSLPDDVELEGDGVIAVFDNDGDIIGYSISQTGLSNLKITGLDEDFAGCITFDIETTETSTCNGSSLTTTQTVSIAIRPIVDDIILSTAFSRIDEDVASDLDLQLVLGDSIKLDGSQTVIGEGESSTGKETANSFTIRVSDGATLSGDPSWLTDNGDGSWTVTDVTRLPDVVLTPPTHFSGEITLTAEVNITDKTDCLAETDTQTKVVTKVIEINPIVDPASLVSADFTGDEDTYISLASLDAELIDQDGSENMSLSLSGVPEGAVVVVQVGSSFELVPNNGVDGGSFNGKPTYEWQLEASQLDNTFILPPLDFSGDIPLTLKAITQELATGDTRITESAFTLGVNPIADEIEFFNAPEKVNGDEDAVIDIPIDIVSQETNSDESIALLVTAKAVNDSSSIDDIASIRIDGKTARFIQVGDSATATIIVAASSINSIELFAGDAFGDIDLTIRADARDTATVLGSNKGDFGPIKQETIRLKITPEPDAPILDLTHDNILAEASSDAPLGLSFNLVNPAADEQGMLTIEGLPDEVELTAGQRVGDDWEVLQGEIADLAIKADDNLQNDLNFTLILKPSAELKGNTADGAVETIDVEWFIKGDQTLIGNYQRDYISSGSGDDTITGGLSADTFAFTNEDIGLLAHTDIITDFNASANSDSIDLSRILSATNASDAEKQLDLVEVGTDLRIDLRPNEGLIRHHIVLENTILNDLYGGDAAGVSESDIIQKMLDDQNLILSSN</sequence>
<accession>A0AAU8BR15</accession>
<reference evidence="2" key="1">
    <citation type="submission" date="2023-01" db="EMBL/GenBank/DDBJ databases">
        <title>Vibrio sp. CB1-14 genome sequencing.</title>
        <authorList>
            <person name="Otstavnykh N."/>
            <person name="Isaeva M."/>
            <person name="Meleshko D."/>
        </authorList>
    </citation>
    <scope>NUCLEOTIDE SEQUENCE</scope>
    <source>
        <strain evidence="2">CB1-14</strain>
    </source>
</reference>
<dbReference type="InterPro" id="IPR011049">
    <property type="entry name" value="Serralysin-like_metalloprot_C"/>
</dbReference>
<evidence type="ECO:0000313" key="2">
    <source>
        <dbReference type="EMBL" id="XCD17967.1"/>
    </source>
</evidence>
<dbReference type="EMBL" id="CP115921">
    <property type="protein sequence ID" value="XCD17967.1"/>
    <property type="molecule type" value="Genomic_DNA"/>
</dbReference>
<dbReference type="KEGG" id="vck:PG915_22040"/>
<dbReference type="NCBIfam" id="TIGR03660">
    <property type="entry name" value="T1SS_rpt_143"/>
    <property type="match status" value="1"/>
</dbReference>
<gene>
    <name evidence="2" type="ORF">PG915_22040</name>
</gene>
<dbReference type="PROSITE" id="PS00330">
    <property type="entry name" value="HEMOLYSIN_CALCIUM"/>
    <property type="match status" value="1"/>
</dbReference>
<dbReference type="RefSeq" id="WP_353499128.1">
    <property type="nucleotide sequence ID" value="NZ_CP115921.1"/>
</dbReference>
<dbReference type="NCBIfam" id="TIGR03661">
    <property type="entry name" value="T1SS_VCA0849"/>
    <property type="match status" value="1"/>
</dbReference>
<feature type="region of interest" description="Disordered" evidence="1">
    <location>
        <begin position="109"/>
        <end position="128"/>
    </location>
</feature>
<proteinExistence type="predicted"/>
<name>A0AAU8BR15_9VIBR</name>
<dbReference type="InterPro" id="IPR013783">
    <property type="entry name" value="Ig-like_fold"/>
</dbReference>
<evidence type="ECO:0000256" key="1">
    <source>
        <dbReference type="SAM" id="MobiDB-lite"/>
    </source>
</evidence>
<organism evidence="2">
    <name type="scientific">Vibrio chaetopteri</name>
    <dbReference type="NCBI Taxonomy" id="3016528"/>
    <lineage>
        <taxon>Bacteria</taxon>
        <taxon>Pseudomonadati</taxon>
        <taxon>Pseudomonadota</taxon>
        <taxon>Gammaproteobacteria</taxon>
        <taxon>Vibrionales</taxon>
        <taxon>Vibrionaceae</taxon>
        <taxon>Vibrio</taxon>
    </lineage>
</organism>
<dbReference type="InterPro" id="IPR019960">
    <property type="entry name" value="T1SS_VCA0849"/>
</dbReference>
<dbReference type="InterPro" id="IPR018511">
    <property type="entry name" value="Hemolysin-typ_Ca-bd_CS"/>
</dbReference>
<dbReference type="InterPro" id="IPR019959">
    <property type="entry name" value="T1SS-143_rpt-cont_dom"/>
</dbReference>
<protein>
    <submittedName>
        <fullName evidence="2">Type I secretion C-terminal target domain-containing protein</fullName>
    </submittedName>
</protein>